<comment type="similarity">
    <text evidence="1">Belongs to the peptidase M24B family.</text>
</comment>
<protein>
    <submittedName>
        <fullName evidence="7">M24 family metallopeptidase</fullName>
    </submittedName>
</protein>
<keyword evidence="8" id="KW-1185">Reference proteome</keyword>
<evidence type="ECO:0000256" key="2">
    <source>
        <dbReference type="ARBA" id="ARBA00022723"/>
    </source>
</evidence>
<dbReference type="Gene3D" id="3.90.230.10">
    <property type="entry name" value="Creatinase/methionine aminopeptidase superfamily"/>
    <property type="match status" value="1"/>
</dbReference>
<dbReference type="EMBL" id="JBHRSL010000001">
    <property type="protein sequence ID" value="MFC3050521.1"/>
    <property type="molecule type" value="Genomic_DNA"/>
</dbReference>
<feature type="domain" description="Creatinase N-terminal" evidence="5">
    <location>
        <begin position="8"/>
        <end position="135"/>
    </location>
</feature>
<dbReference type="InterPro" id="IPR032416">
    <property type="entry name" value="Peptidase_M24_C"/>
</dbReference>
<evidence type="ECO:0000256" key="1">
    <source>
        <dbReference type="ARBA" id="ARBA00008766"/>
    </source>
</evidence>
<reference evidence="8" key="1">
    <citation type="journal article" date="2019" name="Int. J. Syst. Evol. Microbiol.">
        <title>The Global Catalogue of Microorganisms (GCM) 10K type strain sequencing project: providing services to taxonomists for standard genome sequencing and annotation.</title>
        <authorList>
            <consortium name="The Broad Institute Genomics Platform"/>
            <consortium name="The Broad Institute Genome Sequencing Center for Infectious Disease"/>
            <person name="Wu L."/>
            <person name="Ma J."/>
        </authorList>
    </citation>
    <scope>NUCLEOTIDE SEQUENCE [LARGE SCALE GENOMIC DNA]</scope>
    <source>
        <strain evidence="8">KCTC 62164</strain>
    </source>
</reference>
<dbReference type="SUPFAM" id="SSF53092">
    <property type="entry name" value="Creatinase/prolidase N-terminal domain"/>
    <property type="match status" value="1"/>
</dbReference>
<dbReference type="InterPro" id="IPR000994">
    <property type="entry name" value="Pept_M24"/>
</dbReference>
<dbReference type="InterPro" id="IPR000587">
    <property type="entry name" value="Creatinase_N"/>
</dbReference>
<dbReference type="CDD" id="cd01085">
    <property type="entry name" value="APP"/>
    <property type="match status" value="1"/>
</dbReference>
<dbReference type="Pfam" id="PF01321">
    <property type="entry name" value="Creatinase_N"/>
    <property type="match status" value="1"/>
</dbReference>
<dbReference type="InterPro" id="IPR050422">
    <property type="entry name" value="X-Pro_aminopeptidase_P"/>
</dbReference>
<sequence>MTTNPQHISALREQLTKLSLDGFIVPLTDEHMSEYVGDYAQRLEWLTGFGGSAGNAAILMDKAAIFVDGRYTLQVKTEVDGTLFERHHFEEYPMLKWLQDNAAQGAKIGYDPELATISWVDNAQKTFAKKGHTLVAVPKNPIDAAWLGRPEPSLAAIYPHPLNYAGKAAEEKRAIIAKDLQECGADAAVITMLDSIAWAFNIRSKDVLNNPVPHAFAILEANESATLYTDARKVDNTLRLHLGNHVRIEPREAFYKDLAALGQARKTILVDKSTNNAKVFETLRSAGALLIEGQDPCILPKAIKNAVEQDGTRNAHIRDGAAVSEFLCWLSKAAPTGSVDELSAADKLWEYRQKRELIKDRSFETISGAGPNGAIVHYRVNAATNRKLEMNSIYLVDSGAQYLDGTTDITRTVAVGTPSAEMRDRFTRVLKGHIAIATTRFPKGTAGMALDSLARRPLWDIGLDYDHGTGHGVGSFLAVHEGPQRIAKLGSPVALEAGMILSNEPGYYKSGEYGIRIENLVLVKASAKTEERTMLEFETLTFVPIDQNLIDVSMLDDRERTWVNAYHADVYEKLVDIVDENTKGWLRHATSPL</sequence>
<keyword evidence="2" id="KW-0479">Metal-binding</keyword>
<evidence type="ECO:0000259" key="4">
    <source>
        <dbReference type="Pfam" id="PF00557"/>
    </source>
</evidence>
<dbReference type="RefSeq" id="WP_228073811.1">
    <property type="nucleotide sequence ID" value="NZ_CP061205.1"/>
</dbReference>
<feature type="domain" description="Peptidase M24 C-terminal" evidence="6">
    <location>
        <begin position="534"/>
        <end position="593"/>
    </location>
</feature>
<dbReference type="Pfam" id="PF00557">
    <property type="entry name" value="Peptidase_M24"/>
    <property type="match status" value="1"/>
</dbReference>
<dbReference type="SUPFAM" id="SSF55920">
    <property type="entry name" value="Creatinase/aminopeptidase"/>
    <property type="match status" value="1"/>
</dbReference>
<dbReference type="Pfam" id="PF16188">
    <property type="entry name" value="Peptidase_M24_C"/>
    <property type="match status" value="1"/>
</dbReference>
<name>A0ABV7D054_9PROT</name>
<accession>A0ABV7D054</accession>
<dbReference type="InterPro" id="IPR033740">
    <property type="entry name" value="Pept_M24B"/>
</dbReference>
<dbReference type="PANTHER" id="PTHR43763:SF6">
    <property type="entry name" value="XAA-PRO AMINOPEPTIDASE 1"/>
    <property type="match status" value="1"/>
</dbReference>
<proteinExistence type="inferred from homology"/>
<dbReference type="Gene3D" id="3.40.350.10">
    <property type="entry name" value="Creatinase/prolidase N-terminal domain"/>
    <property type="match status" value="2"/>
</dbReference>
<evidence type="ECO:0000259" key="5">
    <source>
        <dbReference type="Pfam" id="PF01321"/>
    </source>
</evidence>
<evidence type="ECO:0000313" key="7">
    <source>
        <dbReference type="EMBL" id="MFC3050521.1"/>
    </source>
</evidence>
<dbReference type="Proteomes" id="UP001595444">
    <property type="component" value="Unassembled WGS sequence"/>
</dbReference>
<gene>
    <name evidence="7" type="ORF">ACFOKA_01240</name>
</gene>
<feature type="domain" description="Peptidase M24" evidence="4">
    <location>
        <begin position="312"/>
        <end position="524"/>
    </location>
</feature>
<dbReference type="PANTHER" id="PTHR43763">
    <property type="entry name" value="XAA-PRO AMINOPEPTIDASE 1"/>
    <property type="match status" value="1"/>
</dbReference>
<evidence type="ECO:0000259" key="6">
    <source>
        <dbReference type="Pfam" id="PF16188"/>
    </source>
</evidence>
<keyword evidence="3" id="KW-0378">Hydrolase</keyword>
<dbReference type="InterPro" id="IPR029149">
    <property type="entry name" value="Creatin/AminoP/Spt16_N"/>
</dbReference>
<dbReference type="InterPro" id="IPR036005">
    <property type="entry name" value="Creatinase/aminopeptidase-like"/>
</dbReference>
<organism evidence="7 8">
    <name type="scientific">Kordiimonas pumila</name>
    <dbReference type="NCBI Taxonomy" id="2161677"/>
    <lineage>
        <taxon>Bacteria</taxon>
        <taxon>Pseudomonadati</taxon>
        <taxon>Pseudomonadota</taxon>
        <taxon>Alphaproteobacteria</taxon>
        <taxon>Kordiimonadales</taxon>
        <taxon>Kordiimonadaceae</taxon>
        <taxon>Kordiimonas</taxon>
    </lineage>
</organism>
<evidence type="ECO:0000313" key="8">
    <source>
        <dbReference type="Proteomes" id="UP001595444"/>
    </source>
</evidence>
<dbReference type="Pfam" id="PF16189">
    <property type="entry name" value="Creatinase_N_2"/>
    <property type="match status" value="1"/>
</dbReference>
<evidence type="ECO:0000256" key="3">
    <source>
        <dbReference type="ARBA" id="ARBA00022801"/>
    </source>
</evidence>
<comment type="caution">
    <text evidence="7">The sequence shown here is derived from an EMBL/GenBank/DDBJ whole genome shotgun (WGS) entry which is preliminary data.</text>
</comment>